<evidence type="ECO:0000313" key="1">
    <source>
        <dbReference type="EMBL" id="KYN16080.1"/>
    </source>
</evidence>
<keyword evidence="2" id="KW-1185">Reference proteome</keyword>
<proteinExistence type="predicted"/>
<gene>
    <name evidence="1" type="ORF">ALC57_11669</name>
</gene>
<dbReference type="EMBL" id="KQ980424">
    <property type="protein sequence ID" value="KYN16080.1"/>
    <property type="molecule type" value="Genomic_DNA"/>
</dbReference>
<dbReference type="AlphaFoldDB" id="A0A151J2C1"/>
<name>A0A151J2C1_9HYME</name>
<sequence length="84" mass="10349">MPDYTLNEIIDIVLVLEECHNNYRQAAVLYRNRFPHRRHSNHRTISRLVLRQRQHQRQKRQRHNVCSFNRMVRLRTGVEELETT</sequence>
<protein>
    <submittedName>
        <fullName evidence="1">Uncharacterized protein</fullName>
    </submittedName>
</protein>
<accession>A0A151J2C1</accession>
<dbReference type="Proteomes" id="UP000078492">
    <property type="component" value="Unassembled WGS sequence"/>
</dbReference>
<organism evidence="1 2">
    <name type="scientific">Trachymyrmex cornetzi</name>
    <dbReference type="NCBI Taxonomy" id="471704"/>
    <lineage>
        <taxon>Eukaryota</taxon>
        <taxon>Metazoa</taxon>
        <taxon>Ecdysozoa</taxon>
        <taxon>Arthropoda</taxon>
        <taxon>Hexapoda</taxon>
        <taxon>Insecta</taxon>
        <taxon>Pterygota</taxon>
        <taxon>Neoptera</taxon>
        <taxon>Endopterygota</taxon>
        <taxon>Hymenoptera</taxon>
        <taxon>Apocrita</taxon>
        <taxon>Aculeata</taxon>
        <taxon>Formicoidea</taxon>
        <taxon>Formicidae</taxon>
        <taxon>Myrmicinae</taxon>
        <taxon>Trachymyrmex</taxon>
    </lineage>
</organism>
<reference evidence="1 2" key="1">
    <citation type="submission" date="2015-09" db="EMBL/GenBank/DDBJ databases">
        <title>Trachymyrmex cornetzi WGS genome.</title>
        <authorList>
            <person name="Nygaard S."/>
            <person name="Hu H."/>
            <person name="Boomsma J."/>
            <person name="Zhang G."/>
        </authorList>
    </citation>
    <scope>NUCLEOTIDE SEQUENCE [LARGE SCALE GENOMIC DNA]</scope>
    <source>
        <strain evidence="1">Tcor2-1</strain>
        <tissue evidence="1">Whole body</tissue>
    </source>
</reference>
<evidence type="ECO:0000313" key="2">
    <source>
        <dbReference type="Proteomes" id="UP000078492"/>
    </source>
</evidence>